<gene>
    <name evidence="2" type="ORF">BJ125_101196</name>
    <name evidence="3" type="ORF">SAMN05892882_101196</name>
</gene>
<dbReference type="GO" id="GO:0009360">
    <property type="term" value="C:DNA polymerase III complex"/>
    <property type="evidence" value="ECO:0007669"/>
    <property type="project" value="TreeGrafter"/>
</dbReference>
<dbReference type="OrthoDB" id="9811073at2"/>
<organism evidence="3 4">
    <name type="scientific">Rhodopseudomonas pentothenatexigens</name>
    <dbReference type="NCBI Taxonomy" id="999699"/>
    <lineage>
        <taxon>Bacteria</taxon>
        <taxon>Pseudomonadati</taxon>
        <taxon>Pseudomonadota</taxon>
        <taxon>Alphaproteobacteria</taxon>
        <taxon>Hyphomicrobiales</taxon>
        <taxon>Nitrobacteraceae</taxon>
        <taxon>Rhodopseudomonas</taxon>
    </lineage>
</organism>
<dbReference type="InterPro" id="IPR050238">
    <property type="entry name" value="DNA_Rep/Repair_Clamp_Loader"/>
</dbReference>
<dbReference type="NCBIfam" id="NF005677">
    <property type="entry name" value="PRK07471.1"/>
    <property type="match status" value="1"/>
</dbReference>
<evidence type="ECO:0000256" key="1">
    <source>
        <dbReference type="SAM" id="MobiDB-lite"/>
    </source>
</evidence>
<evidence type="ECO:0000313" key="4">
    <source>
        <dbReference type="Proteomes" id="UP000252631"/>
    </source>
</evidence>
<dbReference type="GO" id="GO:0006261">
    <property type="term" value="P:DNA-templated DNA replication"/>
    <property type="evidence" value="ECO:0007669"/>
    <property type="project" value="TreeGrafter"/>
</dbReference>
<proteinExistence type="predicted"/>
<dbReference type="EMBL" id="QRDT01000001">
    <property type="protein sequence ID" value="RED42479.1"/>
    <property type="molecule type" value="Genomic_DNA"/>
</dbReference>
<evidence type="ECO:0000313" key="5">
    <source>
        <dbReference type="Proteomes" id="UP000256343"/>
    </source>
</evidence>
<dbReference type="AlphaFoldDB" id="A0A336JH53"/>
<protein>
    <submittedName>
        <fullName evidence="3">DNA polymerase III delta prime subunit</fullName>
    </submittedName>
</protein>
<dbReference type="PANTHER" id="PTHR11669">
    <property type="entry name" value="REPLICATION FACTOR C / DNA POLYMERASE III GAMMA-TAU SUBUNIT"/>
    <property type="match status" value="1"/>
</dbReference>
<evidence type="ECO:0000313" key="2">
    <source>
        <dbReference type="EMBL" id="RED42479.1"/>
    </source>
</evidence>
<dbReference type="Gene3D" id="3.40.50.300">
    <property type="entry name" value="P-loop containing nucleotide triphosphate hydrolases"/>
    <property type="match status" value="1"/>
</dbReference>
<keyword evidence="5" id="KW-1185">Reference proteome</keyword>
<dbReference type="Proteomes" id="UP000256343">
    <property type="component" value="Unassembled WGS sequence"/>
</dbReference>
<dbReference type="InterPro" id="IPR027417">
    <property type="entry name" value="P-loop_NTPase"/>
</dbReference>
<evidence type="ECO:0000313" key="3">
    <source>
        <dbReference type="EMBL" id="SSW89080.1"/>
    </source>
</evidence>
<reference evidence="3 4" key="1">
    <citation type="submission" date="2017-08" db="EMBL/GenBank/DDBJ databases">
        <authorList>
            <person name="de Groot N.N."/>
        </authorList>
    </citation>
    <scope>NUCLEOTIDE SEQUENCE [LARGE SCALE GENOMIC DNA]</scope>
    <source>
        <strain evidence="3 4">JA575</strain>
    </source>
</reference>
<sequence length="351" mass="37356">MSARKAASKASAPESTVRHPRKTTELYGHSAAEQALLDAYRGGRIAHAWLIGGAQGIGKATLAYRMARFVLAHREPQSDAVQGAASLAIDPDHPVARHIAAEAHGGLLTLERQVNDKGVLRNVITVDESRETISFFGATAAIEGWRVCIVDTVDDLNANSANALLKVIEEPPQRSLFLLLSNAPARTLPTIQSRCRKLMLRPLATADVIAAAADAAGLDRDDPQLGEAAAASEGSVARALMLMGGGALTLQQTTTALLDSLPNVDPRALHALGDAIGGTDRATLQAFVDGVDRWVAGKLRTPDPNAELPRLARLAEVWEKIGRAARDTEAYNLERKPLVFSVFGLLAEAVR</sequence>
<feature type="region of interest" description="Disordered" evidence="1">
    <location>
        <begin position="1"/>
        <end position="25"/>
    </location>
</feature>
<dbReference type="Pfam" id="PF13177">
    <property type="entry name" value="DNA_pol3_delta2"/>
    <property type="match status" value="1"/>
</dbReference>
<dbReference type="PANTHER" id="PTHR11669:SF8">
    <property type="entry name" value="DNA POLYMERASE III SUBUNIT DELTA"/>
    <property type="match status" value="1"/>
</dbReference>
<name>A0A336JH53_9BRAD</name>
<dbReference type="RefSeq" id="WP_114356253.1">
    <property type="nucleotide sequence ID" value="NZ_QRDT01000001.1"/>
</dbReference>
<dbReference type="EMBL" id="UFQQ01000001">
    <property type="protein sequence ID" value="SSW89080.1"/>
    <property type="molecule type" value="Genomic_DNA"/>
</dbReference>
<dbReference type="SUPFAM" id="SSF52540">
    <property type="entry name" value="P-loop containing nucleoside triphosphate hydrolases"/>
    <property type="match status" value="1"/>
</dbReference>
<dbReference type="Proteomes" id="UP000252631">
    <property type="component" value="Unassembled WGS sequence"/>
</dbReference>
<reference evidence="2 5" key="2">
    <citation type="submission" date="2018-07" db="EMBL/GenBank/DDBJ databases">
        <title>Genomic Encyclopedia of Archaeal and Bacterial Type Strains, Phase II (KMG-II): from individual species to whole genera.</title>
        <authorList>
            <person name="Goeker M."/>
        </authorList>
    </citation>
    <scope>NUCLEOTIDE SEQUENCE [LARGE SCALE GENOMIC DNA]</scope>
    <source>
        <strain evidence="2 5">JA575</strain>
    </source>
</reference>
<feature type="compositionally biased region" description="Low complexity" evidence="1">
    <location>
        <begin position="1"/>
        <end position="12"/>
    </location>
</feature>
<accession>A0A336JH53</accession>